<evidence type="ECO:0000313" key="1">
    <source>
        <dbReference type="EMBL" id="RIB01894.1"/>
    </source>
</evidence>
<reference evidence="1 2" key="1">
    <citation type="submission" date="2018-06" db="EMBL/GenBank/DDBJ databases">
        <title>Comparative genomics reveals the genomic features of Rhizophagus irregularis, R. cerebriforme, R. diaphanum and Gigaspora rosea, and their symbiotic lifestyle signature.</title>
        <authorList>
            <person name="Morin E."/>
            <person name="San Clemente H."/>
            <person name="Chen E.C.H."/>
            <person name="De La Providencia I."/>
            <person name="Hainaut M."/>
            <person name="Kuo A."/>
            <person name="Kohler A."/>
            <person name="Murat C."/>
            <person name="Tang N."/>
            <person name="Roy S."/>
            <person name="Loubradou J."/>
            <person name="Henrissat B."/>
            <person name="Grigoriev I.V."/>
            <person name="Corradi N."/>
            <person name="Roux C."/>
            <person name="Martin F.M."/>
        </authorList>
    </citation>
    <scope>NUCLEOTIDE SEQUENCE [LARGE SCALE GENOMIC DNA]</scope>
    <source>
        <strain evidence="1 2">DAOM 194757</strain>
    </source>
</reference>
<organism evidence="1 2">
    <name type="scientific">Gigaspora rosea</name>
    <dbReference type="NCBI Taxonomy" id="44941"/>
    <lineage>
        <taxon>Eukaryota</taxon>
        <taxon>Fungi</taxon>
        <taxon>Fungi incertae sedis</taxon>
        <taxon>Mucoromycota</taxon>
        <taxon>Glomeromycotina</taxon>
        <taxon>Glomeromycetes</taxon>
        <taxon>Diversisporales</taxon>
        <taxon>Gigasporaceae</taxon>
        <taxon>Gigaspora</taxon>
    </lineage>
</organism>
<sequence>MSKCKTIKFELFKKYFIFKNNKNDKNYSFHEYLVYHIYHGNFIAEHSNNEKTNFVGAYNQLKQSYLGSNKQKLTEDDRIMTSVYFDLMKEIRQDYTKTHMLSLLVIDANKKFGWSEFDPSQDAKTISAMQSIKNWSSNSNKLISTIGKYISEAPKEELDEDDPLYSGIIDSENIENQKPCLFQKLSNLSKWKQFNEIGLTKQKMPFNQHNIKACLDKNENKIEKNGKQLVRDLNLIWNNLYYQERSSLINESTFTHDILPSIINFISPEFFKRWDQAQSLSAKDRGARKFGDVIGYFTGSDKNLYKLFFVEVSYGPFHQDPEPHIDDDKKKLEKLELWNIRSYLSHIFYSLNSLNDSETVTTSKETIATFPSPSRIPTRKNINFKAFKIRALLIRVYSK</sequence>
<gene>
    <name evidence="1" type="ORF">C2G38_2150253</name>
</gene>
<dbReference type="AlphaFoldDB" id="A0A397TVN2"/>
<dbReference type="OrthoDB" id="2445186at2759"/>
<protein>
    <submittedName>
        <fullName evidence="1">Uncharacterized protein</fullName>
    </submittedName>
</protein>
<comment type="caution">
    <text evidence="1">The sequence shown here is derived from an EMBL/GenBank/DDBJ whole genome shotgun (WGS) entry which is preliminary data.</text>
</comment>
<evidence type="ECO:0000313" key="2">
    <source>
        <dbReference type="Proteomes" id="UP000266673"/>
    </source>
</evidence>
<name>A0A397TVN2_9GLOM</name>
<dbReference type="Proteomes" id="UP000266673">
    <property type="component" value="Unassembled WGS sequence"/>
</dbReference>
<proteinExistence type="predicted"/>
<accession>A0A397TVN2</accession>
<keyword evidence="2" id="KW-1185">Reference proteome</keyword>
<dbReference type="EMBL" id="QKWP01002894">
    <property type="protein sequence ID" value="RIB01894.1"/>
    <property type="molecule type" value="Genomic_DNA"/>
</dbReference>